<feature type="signal peptide" evidence="1">
    <location>
        <begin position="1"/>
        <end position="31"/>
    </location>
</feature>
<dbReference type="Proteomes" id="UP001050975">
    <property type="component" value="Unassembled WGS sequence"/>
</dbReference>
<sequence>MKQKLGLTKSALLFISTLVTSLGIAASPSIAASLARSRSVFTIDYYSQSPENVPTLPEDSVEAIAEPGMSVITNGILTSAKGRASVSGTNVIAQAEAFASFFKDPLSSSNLTSNKASGSGNTYFGLAQSEAKVAGDFSIKAGETFSFDFTAFLELSTFVGNPFGEKATASGDISLVLFDITNQSVLDSFSVFSNIVTSAYAKPSEDVFGYNKSQNININFTKKFTDFGSIYKESVKASFDGSYQRSFQSDTRLLLIETKTNQVTVEAPEPSNTFALLLGFGMTGAFLGAKSKLNQQSKLFSTGTDKV</sequence>
<evidence type="ECO:0000256" key="1">
    <source>
        <dbReference type="SAM" id="SignalP"/>
    </source>
</evidence>
<keyword evidence="1" id="KW-0732">Signal</keyword>
<feature type="chain" id="PRO_5043382877" description="PEP-CTERM protein-sorting domain-containing protein" evidence="1">
    <location>
        <begin position="32"/>
        <end position="307"/>
    </location>
</feature>
<dbReference type="EMBL" id="BLAY01000026">
    <property type="protein sequence ID" value="GET37307.1"/>
    <property type="molecule type" value="Genomic_DNA"/>
</dbReference>
<keyword evidence="3" id="KW-1185">Reference proteome</keyword>
<dbReference type="AlphaFoldDB" id="A0AAV3X3C3"/>
<evidence type="ECO:0000313" key="2">
    <source>
        <dbReference type="EMBL" id="GET37307.1"/>
    </source>
</evidence>
<proteinExistence type="predicted"/>
<evidence type="ECO:0000313" key="3">
    <source>
        <dbReference type="Proteomes" id="UP001050975"/>
    </source>
</evidence>
<evidence type="ECO:0008006" key="4">
    <source>
        <dbReference type="Google" id="ProtNLM"/>
    </source>
</evidence>
<comment type="caution">
    <text evidence="2">The sequence shown here is derived from an EMBL/GenBank/DDBJ whole genome shotgun (WGS) entry which is preliminary data.</text>
</comment>
<name>A0AAV3X3C3_9CYAN</name>
<dbReference type="RefSeq" id="WP_226578556.1">
    <property type="nucleotide sequence ID" value="NZ_BLAY01000026.1"/>
</dbReference>
<protein>
    <recommendedName>
        <fullName evidence="4">PEP-CTERM protein-sorting domain-containing protein</fullName>
    </recommendedName>
</protein>
<accession>A0AAV3X3C3</accession>
<gene>
    <name evidence="2" type="ORF">MiSe_20600</name>
</gene>
<organism evidence="2 3">
    <name type="scientific">Microseira wollei NIES-4236</name>
    <dbReference type="NCBI Taxonomy" id="2530354"/>
    <lineage>
        <taxon>Bacteria</taxon>
        <taxon>Bacillati</taxon>
        <taxon>Cyanobacteriota</taxon>
        <taxon>Cyanophyceae</taxon>
        <taxon>Oscillatoriophycideae</taxon>
        <taxon>Aerosakkonematales</taxon>
        <taxon>Aerosakkonemataceae</taxon>
        <taxon>Microseira</taxon>
    </lineage>
</organism>
<reference evidence="2" key="1">
    <citation type="submission" date="2019-10" db="EMBL/GenBank/DDBJ databases">
        <title>Draft genome sequece of Microseira wollei NIES-4236.</title>
        <authorList>
            <person name="Yamaguchi H."/>
            <person name="Suzuki S."/>
            <person name="Kawachi M."/>
        </authorList>
    </citation>
    <scope>NUCLEOTIDE SEQUENCE</scope>
    <source>
        <strain evidence="2">NIES-4236</strain>
    </source>
</reference>